<dbReference type="EMBL" id="CZBE01000034">
    <property type="protein sequence ID" value="CUQ18800.1"/>
    <property type="molecule type" value="Genomic_DNA"/>
</dbReference>
<gene>
    <name evidence="1" type="ORF">ERS852551_03466</name>
</gene>
<protein>
    <submittedName>
        <fullName evidence="1">Uncharacterized protein</fullName>
    </submittedName>
</protein>
<evidence type="ECO:0000313" key="2">
    <source>
        <dbReference type="Proteomes" id="UP000095765"/>
    </source>
</evidence>
<accession>A0A174UGM4</accession>
<organism evidence="1 2">
    <name type="scientific">Anaerotruncus colihominis</name>
    <dbReference type="NCBI Taxonomy" id="169435"/>
    <lineage>
        <taxon>Bacteria</taxon>
        <taxon>Bacillati</taxon>
        <taxon>Bacillota</taxon>
        <taxon>Clostridia</taxon>
        <taxon>Eubacteriales</taxon>
        <taxon>Oscillospiraceae</taxon>
        <taxon>Anaerotruncus</taxon>
    </lineage>
</organism>
<dbReference type="AlphaFoldDB" id="A0A174UGM4"/>
<name>A0A174UGM4_9FIRM</name>
<reference evidence="1 2" key="1">
    <citation type="submission" date="2015-09" db="EMBL/GenBank/DDBJ databases">
        <authorList>
            <consortium name="Pathogen Informatics"/>
        </authorList>
    </citation>
    <scope>NUCLEOTIDE SEQUENCE [LARGE SCALE GENOMIC DNA]</scope>
    <source>
        <strain evidence="1 2">2789STDY5834939</strain>
    </source>
</reference>
<evidence type="ECO:0000313" key="1">
    <source>
        <dbReference type="EMBL" id="CUQ18800.1"/>
    </source>
</evidence>
<dbReference type="Proteomes" id="UP000095765">
    <property type="component" value="Unassembled WGS sequence"/>
</dbReference>
<proteinExistence type="predicted"/>
<sequence length="46" mass="5296">MNDYAEAFKNRFSGFAISNEEIAVFSTLHSGRQKQLKFTLRSVSRL</sequence>